<dbReference type="AlphaFoldDB" id="A0A239JJ05"/>
<evidence type="ECO:0008006" key="4">
    <source>
        <dbReference type="Google" id="ProtNLM"/>
    </source>
</evidence>
<keyword evidence="1" id="KW-1133">Transmembrane helix</keyword>
<dbReference type="EMBL" id="FZPD01000003">
    <property type="protein sequence ID" value="SNT05779.1"/>
    <property type="molecule type" value="Genomic_DNA"/>
</dbReference>
<organism evidence="2 3">
    <name type="scientific">Ekhidna lutea</name>
    <dbReference type="NCBI Taxonomy" id="447679"/>
    <lineage>
        <taxon>Bacteria</taxon>
        <taxon>Pseudomonadati</taxon>
        <taxon>Bacteroidota</taxon>
        <taxon>Cytophagia</taxon>
        <taxon>Cytophagales</taxon>
        <taxon>Reichenbachiellaceae</taxon>
        <taxon>Ekhidna</taxon>
    </lineage>
</organism>
<dbReference type="InterPro" id="IPR021314">
    <property type="entry name" value="DUF2911"/>
</dbReference>
<keyword evidence="3" id="KW-1185">Reference proteome</keyword>
<reference evidence="2 3" key="1">
    <citation type="submission" date="2017-06" db="EMBL/GenBank/DDBJ databases">
        <authorList>
            <person name="Kim H.J."/>
            <person name="Triplett B.A."/>
        </authorList>
    </citation>
    <scope>NUCLEOTIDE SEQUENCE [LARGE SCALE GENOMIC DNA]</scope>
    <source>
        <strain evidence="2 3">DSM 19307</strain>
    </source>
</reference>
<evidence type="ECO:0000313" key="2">
    <source>
        <dbReference type="EMBL" id="SNT05779.1"/>
    </source>
</evidence>
<dbReference type="RefSeq" id="WP_089356905.1">
    <property type="nucleotide sequence ID" value="NZ_FZPD01000003.1"/>
</dbReference>
<evidence type="ECO:0000256" key="1">
    <source>
        <dbReference type="SAM" id="Phobius"/>
    </source>
</evidence>
<keyword evidence="1" id="KW-0472">Membrane</keyword>
<protein>
    <recommendedName>
        <fullName evidence="4">DUF2911 domain-containing protein</fullName>
    </recommendedName>
</protein>
<feature type="transmembrane region" description="Helical" evidence="1">
    <location>
        <begin position="5"/>
        <end position="23"/>
    </location>
</feature>
<dbReference type="Pfam" id="PF11138">
    <property type="entry name" value="DUF2911"/>
    <property type="match status" value="1"/>
</dbReference>
<keyword evidence="1" id="KW-0812">Transmembrane</keyword>
<evidence type="ECO:0000313" key="3">
    <source>
        <dbReference type="Proteomes" id="UP000198393"/>
    </source>
</evidence>
<accession>A0A239JJ05</accession>
<proteinExistence type="predicted"/>
<dbReference type="Proteomes" id="UP000198393">
    <property type="component" value="Unassembled WGS sequence"/>
</dbReference>
<dbReference type="OrthoDB" id="195456at2"/>
<name>A0A239JJ05_EKHLU</name>
<gene>
    <name evidence="2" type="ORF">SAMN05421640_2198</name>
</gene>
<sequence length="181" mass="20481">MKKKIFIGVGILIVLIVVAMFYLNNRNRTLSPPGQAIGALSGDTVSVEYSRPSVRDRLIFGEEEEGALQPYGVYWRLGANEPTFLNVNYDFRFGDSEIDAGKYVIYAIPRKGEMELRLNADLRFWGFTEPDYAEDLATAVVRMSPGEHTEQFTISVESAASGFELKFNWGKQQWSLPLEKQ</sequence>